<dbReference type="AlphaFoldDB" id="A0A3N7HUW9"/>
<gene>
    <name evidence="9" type="ORF">DZC73_09705</name>
</gene>
<keyword evidence="2" id="KW-0540">Nuclease</keyword>
<dbReference type="OrthoDB" id="9771229at2"/>
<proteinExistence type="inferred from homology"/>
<evidence type="ECO:0000256" key="5">
    <source>
        <dbReference type="ARBA" id="ARBA00035648"/>
    </source>
</evidence>
<evidence type="ECO:0000259" key="7">
    <source>
        <dbReference type="Pfam" id="PF03755"/>
    </source>
</evidence>
<accession>A0A3N7HUW9</accession>
<dbReference type="Pfam" id="PF08340">
    <property type="entry name" value="YicC-like_C"/>
    <property type="match status" value="1"/>
</dbReference>
<reference evidence="9 10" key="2">
    <citation type="submission" date="2018-12" db="EMBL/GenBank/DDBJ databases">
        <title>Rhizobacter gummiphilus sp. nov., a rubber-degrading bacterium isolated from the soil of a botanical garden in Japan.</title>
        <authorList>
            <person name="Shunsuke S.S."/>
        </authorList>
    </citation>
    <scope>NUCLEOTIDE SEQUENCE [LARGE SCALE GENOMIC DNA]</scope>
    <source>
        <strain evidence="9 10">S-16</strain>
    </source>
</reference>
<comment type="caution">
    <text evidence="9">The sequence shown here is derived from an EMBL/GenBank/DDBJ whole genome shotgun (WGS) entry which is preliminary data.</text>
</comment>
<name>A0A3N7HUW9_9BURK</name>
<dbReference type="InterPro" id="IPR013527">
    <property type="entry name" value="YicC-like_N"/>
</dbReference>
<comment type="cofactor">
    <cofactor evidence="1">
        <name>a divalent metal cation</name>
        <dbReference type="ChEBI" id="CHEBI:60240"/>
    </cofactor>
</comment>
<evidence type="ECO:0000256" key="3">
    <source>
        <dbReference type="ARBA" id="ARBA00022759"/>
    </source>
</evidence>
<evidence type="ECO:0000256" key="2">
    <source>
        <dbReference type="ARBA" id="ARBA00022722"/>
    </source>
</evidence>
<dbReference type="PANTHER" id="PTHR30636">
    <property type="entry name" value="UPF0701 PROTEIN YICC"/>
    <property type="match status" value="1"/>
</dbReference>
<evidence type="ECO:0000256" key="6">
    <source>
        <dbReference type="SAM" id="MobiDB-lite"/>
    </source>
</evidence>
<keyword evidence="3" id="KW-0255">Endonuclease</keyword>
<protein>
    <submittedName>
        <fullName evidence="9">YicC family protein</fullName>
    </submittedName>
</protein>
<evidence type="ECO:0000313" key="10">
    <source>
        <dbReference type="Proteomes" id="UP000267464"/>
    </source>
</evidence>
<organism evidence="9 10">
    <name type="scientific">Piscinibacter terrae</name>
    <dbReference type="NCBI Taxonomy" id="2496871"/>
    <lineage>
        <taxon>Bacteria</taxon>
        <taxon>Pseudomonadati</taxon>
        <taxon>Pseudomonadota</taxon>
        <taxon>Betaproteobacteria</taxon>
        <taxon>Burkholderiales</taxon>
        <taxon>Sphaerotilaceae</taxon>
        <taxon>Piscinibacter</taxon>
    </lineage>
</organism>
<dbReference type="GO" id="GO:0004521">
    <property type="term" value="F:RNA endonuclease activity"/>
    <property type="evidence" value="ECO:0007669"/>
    <property type="project" value="InterPro"/>
</dbReference>
<feature type="compositionally biased region" description="Low complexity" evidence="6">
    <location>
        <begin position="7"/>
        <end position="28"/>
    </location>
</feature>
<dbReference type="InterPro" id="IPR013551">
    <property type="entry name" value="YicC-like_C"/>
</dbReference>
<keyword evidence="4" id="KW-0378">Hydrolase</keyword>
<evidence type="ECO:0000256" key="1">
    <source>
        <dbReference type="ARBA" id="ARBA00001968"/>
    </source>
</evidence>
<feature type="region of interest" description="Disordered" evidence="6">
    <location>
        <begin position="1"/>
        <end position="39"/>
    </location>
</feature>
<sequence length="314" mass="34576">MAVYSMTGYATATSGTGTTTETGTIAEGQPARPTGAQTASVTVEIRSVNGRFLDLNFRMPDELRSLEPALRELLAASLRRGKVEVRVNTKAETENAWPQPQPEQLHRLSALEGTVQGWLPKAQPLSVHEVLQWCKGGGTADKLDEAALDAAKRAIAGLTEAREREGTRLVAVLMERVTRLRQLADEAEPLVPAVVQRQQQKFLERWKEALEVTGAAQTISEETLKERAINEAAAYAIRIDVAEELARLRAHLDEITRLLKKGGEVGKRLDFLIQELLREANTLGSKAASLELTNISVEMKVAVEQLREQVQNLE</sequence>
<evidence type="ECO:0000256" key="4">
    <source>
        <dbReference type="ARBA" id="ARBA00022801"/>
    </source>
</evidence>
<evidence type="ECO:0000259" key="8">
    <source>
        <dbReference type="Pfam" id="PF08340"/>
    </source>
</evidence>
<dbReference type="EMBL" id="QUSW01000002">
    <property type="protein sequence ID" value="RQP25116.1"/>
    <property type="molecule type" value="Genomic_DNA"/>
</dbReference>
<feature type="domain" description="Endoribonuclease YicC-like N-terminal" evidence="7">
    <location>
        <begin position="3"/>
        <end position="169"/>
    </location>
</feature>
<dbReference type="PANTHER" id="PTHR30636:SF3">
    <property type="entry name" value="UPF0701 PROTEIN YICC"/>
    <property type="match status" value="1"/>
</dbReference>
<feature type="domain" description="Endoribonuclease YicC-like C-terminal" evidence="8">
    <location>
        <begin position="192"/>
        <end position="314"/>
    </location>
</feature>
<dbReference type="Pfam" id="PF03755">
    <property type="entry name" value="YicC-like_N"/>
    <property type="match status" value="1"/>
</dbReference>
<reference evidence="9 10" key="1">
    <citation type="submission" date="2018-08" db="EMBL/GenBank/DDBJ databases">
        <authorList>
            <person name="Khan S.A."/>
            <person name="Jeon C.O."/>
            <person name="Chun B.H."/>
            <person name="Jeong S.E."/>
        </authorList>
    </citation>
    <scope>NUCLEOTIDE SEQUENCE [LARGE SCALE GENOMIC DNA]</scope>
    <source>
        <strain evidence="9 10">S-16</strain>
    </source>
</reference>
<dbReference type="InterPro" id="IPR005229">
    <property type="entry name" value="YicC/YloC-like"/>
</dbReference>
<comment type="similarity">
    <text evidence="5">Belongs to the YicC/YloC family.</text>
</comment>
<dbReference type="Proteomes" id="UP000267464">
    <property type="component" value="Unassembled WGS sequence"/>
</dbReference>
<evidence type="ECO:0000313" key="9">
    <source>
        <dbReference type="EMBL" id="RQP25116.1"/>
    </source>
</evidence>
<dbReference type="NCBIfam" id="TIGR00255">
    <property type="entry name" value="YicC/YloC family endoribonuclease"/>
    <property type="match status" value="1"/>
</dbReference>
<dbReference type="RefSeq" id="WP_124540023.1">
    <property type="nucleotide sequence ID" value="NZ_QUSW01000002.1"/>
</dbReference>
<dbReference type="GO" id="GO:0016787">
    <property type="term" value="F:hydrolase activity"/>
    <property type="evidence" value="ECO:0007669"/>
    <property type="project" value="UniProtKB-KW"/>
</dbReference>
<keyword evidence="10" id="KW-1185">Reference proteome</keyword>